<organism evidence="1 2">
    <name type="scientific">Panagrolaimus sp. JU765</name>
    <dbReference type="NCBI Taxonomy" id="591449"/>
    <lineage>
        <taxon>Eukaryota</taxon>
        <taxon>Metazoa</taxon>
        <taxon>Ecdysozoa</taxon>
        <taxon>Nematoda</taxon>
        <taxon>Chromadorea</taxon>
        <taxon>Rhabditida</taxon>
        <taxon>Tylenchina</taxon>
        <taxon>Panagrolaimomorpha</taxon>
        <taxon>Panagrolaimoidea</taxon>
        <taxon>Panagrolaimidae</taxon>
        <taxon>Panagrolaimus</taxon>
    </lineage>
</organism>
<sequence>MKASICPFKAFWSVYCHPEDAAYVRHCLAVSISNRGGNYIYYSYDGVIHLCYQCYQGGHYFPHCSIGKITKDGFISSAHGDHCVPISSAVLKRQQAAREHFLYGKMRIPTLKELEDGVV</sequence>
<protein>
    <submittedName>
        <fullName evidence="2">Uncharacterized protein</fullName>
    </submittedName>
</protein>
<dbReference type="Proteomes" id="UP000887576">
    <property type="component" value="Unplaced"/>
</dbReference>
<name>A0AC34RLP2_9BILA</name>
<evidence type="ECO:0000313" key="2">
    <source>
        <dbReference type="WBParaSite" id="JU765_v2.g8125.t1"/>
    </source>
</evidence>
<evidence type="ECO:0000313" key="1">
    <source>
        <dbReference type="Proteomes" id="UP000887576"/>
    </source>
</evidence>
<dbReference type="WBParaSite" id="JU765_v2.g8125.t1">
    <property type="protein sequence ID" value="JU765_v2.g8125.t1"/>
    <property type="gene ID" value="JU765_v2.g8125"/>
</dbReference>
<accession>A0AC34RLP2</accession>
<proteinExistence type="predicted"/>
<reference evidence="2" key="1">
    <citation type="submission" date="2022-11" db="UniProtKB">
        <authorList>
            <consortium name="WormBaseParasite"/>
        </authorList>
    </citation>
    <scope>IDENTIFICATION</scope>
</reference>